<dbReference type="EMBL" id="AP022227">
    <property type="protein sequence ID" value="BBT42540.1"/>
    <property type="molecule type" value="Genomic_DNA"/>
</dbReference>
<evidence type="ECO:0000313" key="1">
    <source>
        <dbReference type="EMBL" id="BBT42540.1"/>
    </source>
</evidence>
<organism evidence="1 2">
    <name type="scientific">Pseudomonas putida</name>
    <name type="common">Arthrobacter siderocapsulatus</name>
    <dbReference type="NCBI Taxonomy" id="303"/>
    <lineage>
        <taxon>Bacteria</taxon>
        <taxon>Pseudomonadati</taxon>
        <taxon>Pseudomonadota</taxon>
        <taxon>Gammaproteobacteria</taxon>
        <taxon>Pseudomonadales</taxon>
        <taxon>Pseudomonadaceae</taxon>
        <taxon>Pseudomonas</taxon>
    </lineage>
</organism>
<dbReference type="AlphaFoldDB" id="A0A6S5TPJ7"/>
<dbReference type="InterPro" id="IPR029787">
    <property type="entry name" value="Nucleotide_cyclase"/>
</dbReference>
<dbReference type="SUPFAM" id="SSF55073">
    <property type="entry name" value="Nucleotide cyclase"/>
    <property type="match status" value="1"/>
</dbReference>
<evidence type="ECO:0000313" key="2">
    <source>
        <dbReference type="Proteomes" id="UP000515680"/>
    </source>
</evidence>
<reference evidence="1 2" key="1">
    <citation type="submission" date="2019-12" db="EMBL/GenBank/DDBJ databases">
        <title>complete genome sequences of Pseudomonas putida str. WP8-W18-CRE-01 isolated from wastewater treatment plant effluent.</title>
        <authorList>
            <person name="Sekizuka T."/>
            <person name="Itokawa K."/>
            <person name="Yatsu K."/>
            <person name="Inamine Y."/>
            <person name="Kuroda M."/>
        </authorList>
    </citation>
    <scope>NUCLEOTIDE SEQUENCE [LARGE SCALE GENOMIC DNA]</scope>
    <source>
        <strain evidence="1 2">WP8-W18-CRE-01</strain>
    </source>
</reference>
<accession>A0A6S5TPJ7</accession>
<sequence>MRQYQGAVFFVDMLGVGALTQDQVTLSERDFSAWGLSSSPLPTANLFCGQLLTKFRHCLASIGASHKKVKVAQLSDCAYIWSENVLAVLDAARDFMWNSVSMGLLSRGGIAYGEIVEPSKVNRSIGHFILGGAVTRAVSLEKSGKGCRVFIDNAIYEYSEILPGCPFEDGAVAVLKSPIDGLLVREFCWYKTAGSTGDWRNDQHYAAELIISLLTKLQHSPFFNWNELTPQGRAQLACSIDSVSQSTCEFIGNGNYLMAGEQYIESTEYHGKRCQHFFEKILRSRMDDIDRFFVNGMQKDPIHRWLESKGRLSVRIEGEKFS</sequence>
<name>A0A6S5TPJ7_PSEPU</name>
<dbReference type="Gene3D" id="3.30.70.1230">
    <property type="entry name" value="Nucleotide cyclase"/>
    <property type="match status" value="1"/>
</dbReference>
<proteinExistence type="predicted"/>
<protein>
    <submittedName>
        <fullName evidence="1">Uncharacterized protein</fullName>
    </submittedName>
</protein>
<gene>
    <name evidence="1" type="ORF">WP8W18C01_48810</name>
</gene>
<dbReference type="Proteomes" id="UP000515680">
    <property type="component" value="Chromosome"/>
</dbReference>
<dbReference type="RefSeq" id="WP_182816666.1">
    <property type="nucleotide sequence ID" value="NZ_AP022227.1"/>
</dbReference>